<dbReference type="Proteomes" id="UP001501822">
    <property type="component" value="Unassembled WGS sequence"/>
</dbReference>
<feature type="region of interest" description="Disordered" evidence="1">
    <location>
        <begin position="484"/>
        <end position="507"/>
    </location>
</feature>
<dbReference type="PANTHER" id="PTHR35340">
    <property type="entry name" value="PQQ ENZYME REPEAT PROTEIN-RELATED"/>
    <property type="match status" value="1"/>
</dbReference>
<reference evidence="2 3" key="1">
    <citation type="journal article" date="2019" name="Int. J. Syst. Evol. Microbiol.">
        <title>The Global Catalogue of Microorganisms (GCM) 10K type strain sequencing project: providing services to taxonomists for standard genome sequencing and annotation.</title>
        <authorList>
            <consortium name="The Broad Institute Genomics Platform"/>
            <consortium name="The Broad Institute Genome Sequencing Center for Infectious Disease"/>
            <person name="Wu L."/>
            <person name="Ma J."/>
        </authorList>
    </citation>
    <scope>NUCLEOTIDE SEQUENCE [LARGE SCALE GENOMIC DNA]</scope>
    <source>
        <strain evidence="2 3">JCM 3146</strain>
    </source>
</reference>
<evidence type="ECO:0000313" key="3">
    <source>
        <dbReference type="Proteomes" id="UP001501822"/>
    </source>
</evidence>
<dbReference type="RefSeq" id="WP_252800133.1">
    <property type="nucleotide sequence ID" value="NZ_BAAABM010000007.1"/>
</dbReference>
<protein>
    <recommendedName>
        <fullName evidence="4">Arylsulfotransferase ASST</fullName>
    </recommendedName>
</protein>
<dbReference type="InterPro" id="IPR039535">
    <property type="entry name" value="ASST-like"/>
</dbReference>
<dbReference type="EMBL" id="BAAABM010000007">
    <property type="protein sequence ID" value="GAA0318817.1"/>
    <property type="molecule type" value="Genomic_DNA"/>
</dbReference>
<dbReference type="InterPro" id="IPR053143">
    <property type="entry name" value="Arylsulfate_ST"/>
</dbReference>
<dbReference type="Pfam" id="PF14269">
    <property type="entry name" value="Arylsulfotran_2"/>
    <property type="match status" value="1"/>
</dbReference>
<gene>
    <name evidence="2" type="ORF">GCM10010151_05800</name>
</gene>
<accession>A0ABN0VWF1</accession>
<organism evidence="2 3">
    <name type="scientific">Actinoallomurus spadix</name>
    <dbReference type="NCBI Taxonomy" id="79912"/>
    <lineage>
        <taxon>Bacteria</taxon>
        <taxon>Bacillati</taxon>
        <taxon>Actinomycetota</taxon>
        <taxon>Actinomycetes</taxon>
        <taxon>Streptosporangiales</taxon>
        <taxon>Thermomonosporaceae</taxon>
        <taxon>Actinoallomurus</taxon>
    </lineage>
</organism>
<comment type="caution">
    <text evidence="2">The sequence shown here is derived from an EMBL/GenBank/DDBJ whole genome shotgun (WGS) entry which is preliminary data.</text>
</comment>
<proteinExistence type="predicted"/>
<dbReference type="SUPFAM" id="SSF63829">
    <property type="entry name" value="Calcium-dependent phosphotriesterase"/>
    <property type="match status" value="1"/>
</dbReference>
<sequence length="507" mass="55001">MSRKKPRPPGRALGGAVTSSVLGLTALGAVPPPAVVPDPGTAHRALPAAPELRILRHRPGAAPGMILITPQSLPPAPRDGNEILDGQGRPVWFRPVPARQFTTDLRVQRYRGRPVLTWLQGALADGVLSYRSGFAYDGTGYIADTHYRVIATVRHVADPHELQLTPRNTVLLIGARNLRMDLTPIGGTRNDTVRDGVLKEVDVATGRTLWRWSAADHIPVTENHHPGLRPHEPRPYDYLHLNSVDEGPDGTLLVSAMNTCAVYKVDRRTGRIIWRLGGRESTFRLGPGVRFCGQHDAHWAGENLIRVFDNGTLTDRHASRVAWIRLDPRGRTATLVRQIVQPRRESVAIQGNAQELPNGDTAVGWGSTGRISEFSPGGSRLFDAALPEGVITYRMYRLPWNGRPCTPPAVIPRGRTVHAVWNGATGVARWRVLTGPTRKAAKPVAEAAWNGLDTAITLPGTSASAPYVQVEALDAHGRLLGVGARGRGESRMPPVPGRPGTCPGTTR</sequence>
<evidence type="ECO:0000313" key="2">
    <source>
        <dbReference type="EMBL" id="GAA0318817.1"/>
    </source>
</evidence>
<keyword evidence="3" id="KW-1185">Reference proteome</keyword>
<evidence type="ECO:0008006" key="4">
    <source>
        <dbReference type="Google" id="ProtNLM"/>
    </source>
</evidence>
<name>A0ABN0VWF1_9ACTN</name>
<evidence type="ECO:0000256" key="1">
    <source>
        <dbReference type="SAM" id="MobiDB-lite"/>
    </source>
</evidence>
<dbReference type="PANTHER" id="PTHR35340:SF5">
    <property type="entry name" value="ASST-DOMAIN-CONTAINING PROTEIN"/>
    <property type="match status" value="1"/>
</dbReference>